<accession>A0ABV3X589</accession>
<name>A0ABV3X589_9FIRM</name>
<dbReference type="EMBL" id="JARVLH010000003">
    <property type="protein sequence ID" value="MEX5285356.1"/>
    <property type="molecule type" value="Genomic_DNA"/>
</dbReference>
<dbReference type="SUPFAM" id="SSF48371">
    <property type="entry name" value="ARM repeat"/>
    <property type="match status" value="1"/>
</dbReference>
<protein>
    <submittedName>
        <fullName evidence="1">DUF2019 domain-containing protein</fullName>
    </submittedName>
</protein>
<sequence length="111" mass="12755">MKKPLDLISYYIDICMQWGYSETAGKANKIYDKIRSTERKLKETEEGTQQLISILSHSDGYVRLNAASTLLNIVPREAEKCLEELSKERGTLGFISEITLQEWRKGTLKIQ</sequence>
<dbReference type="Gene3D" id="1.25.40.70">
    <property type="entry name" value="Phosphatidylinositol 3-kinase, accessory domain (PIK)"/>
    <property type="match status" value="1"/>
</dbReference>
<organism evidence="1 2">
    <name type="scientific">Selenomonas sputigena</name>
    <dbReference type="NCBI Taxonomy" id="69823"/>
    <lineage>
        <taxon>Bacteria</taxon>
        <taxon>Bacillati</taxon>
        <taxon>Bacillota</taxon>
        <taxon>Negativicutes</taxon>
        <taxon>Selenomonadales</taxon>
        <taxon>Selenomonadaceae</taxon>
        <taxon>Selenomonas</taxon>
    </lineage>
</organism>
<comment type="caution">
    <text evidence="1">The sequence shown here is derived from an EMBL/GenBank/DDBJ whole genome shotgun (WGS) entry which is preliminary data.</text>
</comment>
<keyword evidence="2" id="KW-1185">Reference proteome</keyword>
<proteinExistence type="predicted"/>
<dbReference type="Proteomes" id="UP001559623">
    <property type="component" value="Unassembled WGS sequence"/>
</dbReference>
<evidence type="ECO:0000313" key="1">
    <source>
        <dbReference type="EMBL" id="MEX5285356.1"/>
    </source>
</evidence>
<dbReference type="InterPro" id="IPR042236">
    <property type="entry name" value="PI3K_accessory_sf"/>
</dbReference>
<evidence type="ECO:0000313" key="2">
    <source>
        <dbReference type="Proteomes" id="UP001559623"/>
    </source>
</evidence>
<dbReference type="InterPro" id="IPR016024">
    <property type="entry name" value="ARM-type_fold"/>
</dbReference>
<reference evidence="1 2" key="1">
    <citation type="submission" date="2023-04" db="EMBL/GenBank/DDBJ databases">
        <title>Genome Sequence of Selenomonas sputigena ATCC 33150.</title>
        <authorList>
            <person name="Miller D.P."/>
            <person name="Anvari S."/>
            <person name="Polson S.W."/>
            <person name="Macdonald M."/>
            <person name="Mcdowell J.V."/>
        </authorList>
    </citation>
    <scope>NUCLEOTIDE SEQUENCE [LARGE SCALE GENOMIC DNA]</scope>
    <source>
        <strain evidence="1 2">ATCC 33150</strain>
    </source>
</reference>
<dbReference type="RefSeq" id="WP_368847082.1">
    <property type="nucleotide sequence ID" value="NZ_CP194411.1"/>
</dbReference>
<gene>
    <name evidence="1" type="ORF">QCO44_06855</name>
</gene>